<dbReference type="AlphaFoldDB" id="A0A1H6CRH6"/>
<dbReference type="Proteomes" id="UP000236731">
    <property type="component" value="Unassembled WGS sequence"/>
</dbReference>
<dbReference type="OrthoDB" id="1023098at2"/>
<gene>
    <name evidence="1" type="ORF">SAMN05421877_11931</name>
</gene>
<dbReference type="RefSeq" id="WP_103907994.1">
    <property type="nucleotide sequence ID" value="NZ_CP049246.1"/>
</dbReference>
<evidence type="ECO:0000313" key="1">
    <source>
        <dbReference type="EMBL" id="SEG75612.1"/>
    </source>
</evidence>
<organism evidence="1 2">
    <name type="scientific">Sphingobacterium lactis</name>
    <dbReference type="NCBI Taxonomy" id="797291"/>
    <lineage>
        <taxon>Bacteria</taxon>
        <taxon>Pseudomonadati</taxon>
        <taxon>Bacteroidota</taxon>
        <taxon>Sphingobacteriia</taxon>
        <taxon>Sphingobacteriales</taxon>
        <taxon>Sphingobacteriaceae</taxon>
        <taxon>Sphingobacterium</taxon>
    </lineage>
</organism>
<keyword evidence="2" id="KW-1185">Reference proteome</keyword>
<accession>A0A1H6CRH6</accession>
<sequence>MLTVNSLSGGKTSSYIAANYPADLDVFALCCIDDHNANAHFHKRYKDEKMIQRVNDKLQKYCSNWPEFIATSEDPQILWTMFDLEQMIGREIIWVRGMGWEQMMSYKKAIPNMSKRFCTTIMKMQAIFDLLLIYFELPVKMRIGYRWDEMERAERFTESWKYATHCEYREKSNTWIHRWKEIDWRVGEFPLVDDKIIHYHIQEFWKDKNIIFPSDSNCLNCFWKQEQQLRKNFDEHAPIMYWAAVHEELMKRTFKDKNSLLEISKMGIQLDFIFGTGSGCQAGFCTN</sequence>
<name>A0A1H6CRH6_9SPHI</name>
<dbReference type="EMBL" id="FNUT01000019">
    <property type="protein sequence ID" value="SEG75612.1"/>
    <property type="molecule type" value="Genomic_DNA"/>
</dbReference>
<proteinExistence type="predicted"/>
<protein>
    <recommendedName>
        <fullName evidence="3">3'-phosphoadenosine 5'-phosphosulfate sulfotransferase (PAPS reductase)/FAD synthetase</fullName>
    </recommendedName>
</protein>
<evidence type="ECO:0000313" key="2">
    <source>
        <dbReference type="Proteomes" id="UP000236731"/>
    </source>
</evidence>
<reference evidence="2" key="1">
    <citation type="submission" date="2016-10" db="EMBL/GenBank/DDBJ databases">
        <authorList>
            <person name="Varghese N."/>
            <person name="Submissions S."/>
        </authorList>
    </citation>
    <scope>NUCLEOTIDE SEQUENCE [LARGE SCALE GENOMIC DNA]</scope>
    <source>
        <strain evidence="2">DSM 22361</strain>
    </source>
</reference>
<evidence type="ECO:0008006" key="3">
    <source>
        <dbReference type="Google" id="ProtNLM"/>
    </source>
</evidence>